<keyword evidence="1" id="KW-0812">Transmembrane</keyword>
<feature type="transmembrane region" description="Helical" evidence="1">
    <location>
        <begin position="32"/>
        <end position="49"/>
    </location>
</feature>
<dbReference type="Proteomes" id="UP001165143">
    <property type="component" value="Unassembled WGS sequence"/>
</dbReference>
<keyword evidence="1" id="KW-1133">Transmembrane helix</keyword>
<dbReference type="EMBL" id="BSRX01000051">
    <property type="protein sequence ID" value="GLW58385.1"/>
    <property type="molecule type" value="Genomic_DNA"/>
</dbReference>
<name>A0A9W6PLB2_9ACTN</name>
<gene>
    <name evidence="2" type="ORF">Kpho01_63960</name>
</gene>
<evidence type="ECO:0000256" key="1">
    <source>
        <dbReference type="SAM" id="Phobius"/>
    </source>
</evidence>
<comment type="caution">
    <text evidence="2">The sequence shown here is derived from an EMBL/GenBank/DDBJ whole genome shotgun (WGS) entry which is preliminary data.</text>
</comment>
<reference evidence="2" key="1">
    <citation type="submission" date="2023-02" db="EMBL/GenBank/DDBJ databases">
        <title>Kitasatospora phosalacinea NBRC 14362.</title>
        <authorList>
            <person name="Ichikawa N."/>
            <person name="Sato H."/>
            <person name="Tonouchi N."/>
        </authorList>
    </citation>
    <scope>NUCLEOTIDE SEQUENCE</scope>
    <source>
        <strain evidence="2">NBRC 14362</strain>
    </source>
</reference>
<organism evidence="2 3">
    <name type="scientific">Kitasatospora phosalacinea</name>
    <dbReference type="NCBI Taxonomy" id="2065"/>
    <lineage>
        <taxon>Bacteria</taxon>
        <taxon>Bacillati</taxon>
        <taxon>Actinomycetota</taxon>
        <taxon>Actinomycetes</taxon>
        <taxon>Kitasatosporales</taxon>
        <taxon>Streptomycetaceae</taxon>
        <taxon>Kitasatospora</taxon>
    </lineage>
</organism>
<keyword evidence="1" id="KW-0472">Membrane</keyword>
<proteinExistence type="predicted"/>
<dbReference type="AlphaFoldDB" id="A0A9W6PLB2"/>
<evidence type="ECO:0000313" key="3">
    <source>
        <dbReference type="Proteomes" id="UP001165143"/>
    </source>
</evidence>
<sequence>MEYGAARFWSGVVGVLAALAVTAGYLVGGARLVWVVSAVEVLAVMAWVGHRFRGRVHRRTAGGGPDAAHCERCRRARERLEAKVQPVRR</sequence>
<evidence type="ECO:0000313" key="2">
    <source>
        <dbReference type="EMBL" id="GLW58385.1"/>
    </source>
</evidence>
<accession>A0A9W6PLB2</accession>
<protein>
    <submittedName>
        <fullName evidence="2">Uncharacterized protein</fullName>
    </submittedName>
</protein>
<dbReference type="RefSeq" id="WP_033253279.1">
    <property type="nucleotide sequence ID" value="NZ_BSRX01000051.1"/>
</dbReference>
<feature type="transmembrane region" description="Helical" evidence="1">
    <location>
        <begin position="7"/>
        <end position="26"/>
    </location>
</feature>